<evidence type="ECO:0000313" key="3">
    <source>
        <dbReference type="Proteomes" id="UP000266673"/>
    </source>
</evidence>
<evidence type="ECO:0000256" key="1">
    <source>
        <dbReference type="SAM" id="MobiDB-lite"/>
    </source>
</evidence>
<gene>
    <name evidence="2" type="ORF">C2G38_706085</name>
</gene>
<proteinExistence type="predicted"/>
<reference evidence="2 3" key="1">
    <citation type="submission" date="2018-06" db="EMBL/GenBank/DDBJ databases">
        <title>Comparative genomics reveals the genomic features of Rhizophagus irregularis, R. cerebriforme, R. diaphanum and Gigaspora rosea, and their symbiotic lifestyle signature.</title>
        <authorList>
            <person name="Morin E."/>
            <person name="San Clemente H."/>
            <person name="Chen E.C.H."/>
            <person name="De La Providencia I."/>
            <person name="Hainaut M."/>
            <person name="Kuo A."/>
            <person name="Kohler A."/>
            <person name="Murat C."/>
            <person name="Tang N."/>
            <person name="Roy S."/>
            <person name="Loubradou J."/>
            <person name="Henrissat B."/>
            <person name="Grigoriev I.V."/>
            <person name="Corradi N."/>
            <person name="Roux C."/>
            <person name="Martin F.M."/>
        </authorList>
    </citation>
    <scope>NUCLEOTIDE SEQUENCE [LARGE SCALE GENOMIC DNA]</scope>
    <source>
        <strain evidence="2 3">DAOM 194757</strain>
    </source>
</reference>
<dbReference type="Proteomes" id="UP000266673">
    <property type="component" value="Unassembled WGS sequence"/>
</dbReference>
<organism evidence="2 3">
    <name type="scientific">Gigaspora rosea</name>
    <dbReference type="NCBI Taxonomy" id="44941"/>
    <lineage>
        <taxon>Eukaryota</taxon>
        <taxon>Fungi</taxon>
        <taxon>Fungi incertae sedis</taxon>
        <taxon>Mucoromycota</taxon>
        <taxon>Glomeromycotina</taxon>
        <taxon>Glomeromycetes</taxon>
        <taxon>Diversisporales</taxon>
        <taxon>Gigasporaceae</taxon>
        <taxon>Gigaspora</taxon>
    </lineage>
</organism>
<name>A0A397VP09_9GLOM</name>
<sequence>MISNDLKITDVSGQQSATQTNQSPAKKEKNTTPPNLTIYSTSKGGMIWQGFDSSLFPRPWSLFLRACTSRSSITSIRVLVTFLGLVTTNLSRRALTALPLIPVIWGHSNFRPFGNDSRPNDYGNFQMTGVIWSLGHFA</sequence>
<dbReference type="EMBL" id="QKWP01000224">
    <property type="protein sequence ID" value="RIB24255.1"/>
    <property type="molecule type" value="Genomic_DNA"/>
</dbReference>
<keyword evidence="3" id="KW-1185">Reference proteome</keyword>
<feature type="region of interest" description="Disordered" evidence="1">
    <location>
        <begin position="1"/>
        <end position="36"/>
    </location>
</feature>
<dbReference type="AlphaFoldDB" id="A0A397VP09"/>
<accession>A0A397VP09</accession>
<feature type="compositionally biased region" description="Polar residues" evidence="1">
    <location>
        <begin position="11"/>
        <end position="24"/>
    </location>
</feature>
<evidence type="ECO:0000313" key="2">
    <source>
        <dbReference type="EMBL" id="RIB24255.1"/>
    </source>
</evidence>
<comment type="caution">
    <text evidence="2">The sequence shown here is derived from an EMBL/GenBank/DDBJ whole genome shotgun (WGS) entry which is preliminary data.</text>
</comment>
<protein>
    <submittedName>
        <fullName evidence="2">Uncharacterized protein</fullName>
    </submittedName>
</protein>